<gene>
    <name evidence="1" type="ORF">DLD82_08090</name>
</gene>
<dbReference type="Proteomes" id="UP000245934">
    <property type="component" value="Unassembled WGS sequence"/>
</dbReference>
<reference evidence="1 2" key="1">
    <citation type="submission" date="2018-05" db="EMBL/GenBank/DDBJ databases">
        <title>Draft genome of Methanospirillum stamsii Pt1.</title>
        <authorList>
            <person name="Dueholm M.S."/>
            <person name="Nielsen P.H."/>
            <person name="Bakmann L.F."/>
            <person name="Otzen D.E."/>
        </authorList>
    </citation>
    <scope>NUCLEOTIDE SEQUENCE [LARGE SCALE GENOMIC DNA]</scope>
    <source>
        <strain evidence="1 2">Pt1</strain>
    </source>
</reference>
<protein>
    <recommendedName>
        <fullName evidence="3">CopG family transcriptional regulator</fullName>
    </recommendedName>
</protein>
<dbReference type="AlphaFoldDB" id="A0A2V2NEK4"/>
<name>A0A2V2NEK4_9EURY</name>
<dbReference type="RefSeq" id="WP_109940611.1">
    <property type="nucleotide sequence ID" value="NZ_CP176366.1"/>
</dbReference>
<keyword evidence="2" id="KW-1185">Reference proteome</keyword>
<sequence length="65" mass="7640">MSKPKINVRFSQAIFDKMDELINSGQYESKADIINQAVIEFLHRDGMRAVIREEIRKEKENQKSD</sequence>
<dbReference type="GeneID" id="97610539"/>
<evidence type="ECO:0008006" key="3">
    <source>
        <dbReference type="Google" id="ProtNLM"/>
    </source>
</evidence>
<accession>A0A2V2NEK4</accession>
<comment type="caution">
    <text evidence="1">The sequence shown here is derived from an EMBL/GenBank/DDBJ whole genome shotgun (WGS) entry which is preliminary data.</text>
</comment>
<evidence type="ECO:0000313" key="2">
    <source>
        <dbReference type="Proteomes" id="UP000245934"/>
    </source>
</evidence>
<dbReference type="EMBL" id="QGMZ01000015">
    <property type="protein sequence ID" value="PWR74848.1"/>
    <property type="molecule type" value="Genomic_DNA"/>
</dbReference>
<evidence type="ECO:0000313" key="1">
    <source>
        <dbReference type="EMBL" id="PWR74848.1"/>
    </source>
</evidence>
<organism evidence="1 2">
    <name type="scientific">Methanospirillum stamsii</name>
    <dbReference type="NCBI Taxonomy" id="1277351"/>
    <lineage>
        <taxon>Archaea</taxon>
        <taxon>Methanobacteriati</taxon>
        <taxon>Methanobacteriota</taxon>
        <taxon>Stenosarchaea group</taxon>
        <taxon>Methanomicrobia</taxon>
        <taxon>Methanomicrobiales</taxon>
        <taxon>Methanospirillaceae</taxon>
        <taxon>Methanospirillum</taxon>
    </lineage>
</organism>
<proteinExistence type="predicted"/>